<dbReference type="InterPro" id="IPR029058">
    <property type="entry name" value="AB_hydrolase_fold"/>
</dbReference>
<sequence>MRRVGTAVFEEITIGYEDRGSGEALVLVHGHPFNRSMWRPQIEHFARAGWRVIAPDLRGYGESSVVPGTTPLETFVRDTVALLDRLGIERFVLGGLSMGGQIVMEFHRLLPDRIRAVVLADTFAAAETAEGRAARHAMADRLVREGMDGYAREVLTKMIAPHTAAHRPEVAHHVLGMMTGTPPEGAAAALRGRAERPDYTELLADIAVPVLVVVGADDEYTPVSDARVLHERVPDGTLAVIEGTAHMPNLEREGEFNTVLADFLDGLPAVPTPAAQRAS</sequence>
<proteinExistence type="predicted"/>
<gene>
    <name evidence="2" type="ORF">SL103_24570</name>
</gene>
<reference evidence="2 3" key="1">
    <citation type="submission" date="2016-09" db="EMBL/GenBank/DDBJ databases">
        <title>Complete genome sequencing of Streptomyces lydicus 103 and metabolic pathways analysis of antibiotic biosynthesis.</title>
        <authorList>
            <person name="Jia N."/>
            <person name="Ding M.-Z."/>
            <person name="Gao F."/>
            <person name="Yuan Y.-J."/>
        </authorList>
    </citation>
    <scope>NUCLEOTIDE SEQUENCE [LARGE SCALE GENOMIC DNA]</scope>
    <source>
        <strain evidence="2 3">103</strain>
    </source>
</reference>
<dbReference type="Pfam" id="PF00561">
    <property type="entry name" value="Abhydrolase_1"/>
    <property type="match status" value="1"/>
</dbReference>
<dbReference type="PANTHER" id="PTHR43798">
    <property type="entry name" value="MONOACYLGLYCEROL LIPASE"/>
    <property type="match status" value="1"/>
</dbReference>
<dbReference type="InterPro" id="IPR050266">
    <property type="entry name" value="AB_hydrolase_sf"/>
</dbReference>
<evidence type="ECO:0000313" key="3">
    <source>
        <dbReference type="Proteomes" id="UP000094094"/>
    </source>
</evidence>
<name>A0A1D7VR81_9ACTN</name>
<evidence type="ECO:0000259" key="1">
    <source>
        <dbReference type="Pfam" id="PF00561"/>
    </source>
</evidence>
<dbReference type="InterPro" id="IPR000639">
    <property type="entry name" value="Epox_hydrolase-like"/>
</dbReference>
<keyword evidence="3" id="KW-1185">Reference proteome</keyword>
<dbReference type="PRINTS" id="PR00412">
    <property type="entry name" value="EPOXHYDRLASE"/>
</dbReference>
<dbReference type="PRINTS" id="PR00111">
    <property type="entry name" value="ABHYDROLASE"/>
</dbReference>
<dbReference type="EMBL" id="CP017157">
    <property type="protein sequence ID" value="AOP48998.1"/>
    <property type="molecule type" value="Genomic_DNA"/>
</dbReference>
<dbReference type="InterPro" id="IPR000073">
    <property type="entry name" value="AB_hydrolase_1"/>
</dbReference>
<dbReference type="KEGG" id="slc:SL103_24570"/>
<dbReference type="GO" id="GO:0016787">
    <property type="term" value="F:hydrolase activity"/>
    <property type="evidence" value="ECO:0007669"/>
    <property type="project" value="UniProtKB-KW"/>
</dbReference>
<dbReference type="SUPFAM" id="SSF53474">
    <property type="entry name" value="alpha/beta-Hydrolases"/>
    <property type="match status" value="1"/>
</dbReference>
<dbReference type="OrthoDB" id="9785847at2"/>
<accession>A0A1D7VR81</accession>
<dbReference type="AlphaFoldDB" id="A0A1D7VR81"/>
<feature type="domain" description="AB hydrolase-1" evidence="1">
    <location>
        <begin position="24"/>
        <end position="252"/>
    </location>
</feature>
<keyword evidence="2" id="KW-0378">Hydrolase</keyword>
<organism evidence="2 3">
    <name type="scientific">Streptomyces lydicus</name>
    <dbReference type="NCBI Taxonomy" id="47763"/>
    <lineage>
        <taxon>Bacteria</taxon>
        <taxon>Bacillati</taxon>
        <taxon>Actinomycetota</taxon>
        <taxon>Actinomycetes</taxon>
        <taxon>Kitasatosporales</taxon>
        <taxon>Streptomycetaceae</taxon>
        <taxon>Streptomyces</taxon>
    </lineage>
</organism>
<evidence type="ECO:0000313" key="2">
    <source>
        <dbReference type="EMBL" id="AOP48998.1"/>
    </source>
</evidence>
<dbReference type="Gene3D" id="3.40.50.1820">
    <property type="entry name" value="alpha/beta hydrolase"/>
    <property type="match status" value="1"/>
</dbReference>
<dbReference type="Proteomes" id="UP000094094">
    <property type="component" value="Chromosome"/>
</dbReference>
<protein>
    <submittedName>
        <fullName evidence="2">Hydrolase</fullName>
    </submittedName>
</protein>